<feature type="compositionally biased region" description="Low complexity" evidence="1">
    <location>
        <begin position="170"/>
        <end position="183"/>
    </location>
</feature>
<protein>
    <submittedName>
        <fullName evidence="2">Uncharacterized protein</fullName>
    </submittedName>
</protein>
<feature type="region of interest" description="Disordered" evidence="1">
    <location>
        <begin position="138"/>
        <end position="184"/>
    </location>
</feature>
<feature type="compositionally biased region" description="Low complexity" evidence="1">
    <location>
        <begin position="59"/>
        <end position="76"/>
    </location>
</feature>
<evidence type="ECO:0000313" key="3">
    <source>
        <dbReference type="Proteomes" id="UP000015100"/>
    </source>
</evidence>
<dbReference type="Proteomes" id="UP000015100">
    <property type="component" value="Unassembled WGS sequence"/>
</dbReference>
<dbReference type="OMA" id="KEDNDYD"/>
<gene>
    <name evidence="2" type="ORF">H072_9031</name>
</gene>
<evidence type="ECO:0000313" key="2">
    <source>
        <dbReference type="EMBL" id="EPS37265.1"/>
    </source>
</evidence>
<evidence type="ECO:0000256" key="1">
    <source>
        <dbReference type="SAM" id="MobiDB-lite"/>
    </source>
</evidence>
<dbReference type="HOGENOM" id="CLU_1001229_0_0_1"/>
<organism evidence="2 3">
    <name type="scientific">Dactylellina haptotyla (strain CBS 200.50)</name>
    <name type="common">Nematode-trapping fungus</name>
    <name type="synonym">Monacrosporium haptotylum</name>
    <dbReference type="NCBI Taxonomy" id="1284197"/>
    <lineage>
        <taxon>Eukaryota</taxon>
        <taxon>Fungi</taxon>
        <taxon>Dikarya</taxon>
        <taxon>Ascomycota</taxon>
        <taxon>Pezizomycotina</taxon>
        <taxon>Orbiliomycetes</taxon>
        <taxon>Orbiliales</taxon>
        <taxon>Orbiliaceae</taxon>
        <taxon>Dactylellina</taxon>
    </lineage>
</organism>
<keyword evidence="3" id="KW-1185">Reference proteome</keyword>
<dbReference type="EMBL" id="AQGS01000677">
    <property type="protein sequence ID" value="EPS37265.1"/>
    <property type="molecule type" value="Genomic_DNA"/>
</dbReference>
<dbReference type="AlphaFoldDB" id="S8A2N1"/>
<feature type="compositionally biased region" description="Polar residues" evidence="1">
    <location>
        <begin position="147"/>
        <end position="169"/>
    </location>
</feature>
<reference evidence="3" key="2">
    <citation type="submission" date="2013-04" db="EMBL/GenBank/DDBJ databases">
        <title>Genomic mechanisms accounting for the adaptation to parasitism in nematode-trapping fungi.</title>
        <authorList>
            <person name="Ahren D.G."/>
        </authorList>
    </citation>
    <scope>NUCLEOTIDE SEQUENCE [LARGE SCALE GENOMIC DNA]</scope>
    <source>
        <strain evidence="3">CBS 200.50</strain>
    </source>
</reference>
<reference evidence="2 3" key="1">
    <citation type="journal article" date="2013" name="PLoS Genet.">
        <title>Genomic mechanisms accounting for the adaptation to parasitism in nematode-trapping fungi.</title>
        <authorList>
            <person name="Meerupati T."/>
            <person name="Andersson K.M."/>
            <person name="Friman E."/>
            <person name="Kumar D."/>
            <person name="Tunlid A."/>
            <person name="Ahren D."/>
        </authorList>
    </citation>
    <scope>NUCLEOTIDE SEQUENCE [LARGE SCALE GENOMIC DNA]</scope>
    <source>
        <strain evidence="2 3">CBS 200.50</strain>
    </source>
</reference>
<name>S8A2N1_DACHA</name>
<comment type="caution">
    <text evidence="2">The sequence shown here is derived from an EMBL/GenBank/DDBJ whole genome shotgun (WGS) entry which is preliminary data.</text>
</comment>
<proteinExistence type="predicted"/>
<accession>S8A2N1</accession>
<dbReference type="OrthoDB" id="5418000at2759"/>
<feature type="region of interest" description="Disordered" evidence="1">
    <location>
        <begin position="40"/>
        <end position="77"/>
    </location>
</feature>
<sequence>MVSDAILILPSGDFHLKESSDPTILNSTPTGSLRIRQKRSISESLGGLKSGPSSRPLSKRPSFASSASGSLQGSQRLRLRQSRAEAVFDQTTPFSTIRLMMARAAKSPNDPAPAHLFRQIMDYFGTDDDQMMAILQSQQRSQLQTQENNNPGNKPGSDTNIQETSLSGASTPSGNPNTNPSTPRELSNAEIMVYISTMLGHLPRQTPEGILSLEELFGAKFFEGDEDCLGYVSDCEPCEDDCSAQADRDLEQECERKLTITSEKRQIRQPLDENYDIE</sequence>